<evidence type="ECO:0000256" key="10">
    <source>
        <dbReference type="ARBA" id="ARBA00023128"/>
    </source>
</evidence>
<keyword evidence="9 13" id="KW-0811">Translocation</keyword>
<organism evidence="16 17">
    <name type="scientific">Ganoderma sinense ZZ0214-1</name>
    <dbReference type="NCBI Taxonomy" id="1077348"/>
    <lineage>
        <taxon>Eukaryota</taxon>
        <taxon>Fungi</taxon>
        <taxon>Dikarya</taxon>
        <taxon>Basidiomycota</taxon>
        <taxon>Agaricomycotina</taxon>
        <taxon>Agaricomycetes</taxon>
        <taxon>Polyporales</taxon>
        <taxon>Polyporaceae</taxon>
        <taxon>Ganoderma</taxon>
    </lineage>
</organism>
<dbReference type="PANTHER" id="PTHR10721">
    <property type="entry name" value="MITOCHONDRIAL IMPORT INNER MEMBRANE TRANSLOCASE SUBUNIT TIM44"/>
    <property type="match status" value="1"/>
</dbReference>
<keyword evidence="10 13" id="KW-0496">Mitochondrion</keyword>
<keyword evidence="3 13" id="KW-0813">Transport</keyword>
<keyword evidence="17" id="KW-1185">Reference proteome</keyword>
<dbReference type="Proteomes" id="UP000230002">
    <property type="component" value="Unassembled WGS sequence"/>
</dbReference>
<dbReference type="SUPFAM" id="SSF54427">
    <property type="entry name" value="NTF2-like"/>
    <property type="match status" value="1"/>
</dbReference>
<dbReference type="FunFam" id="3.10.450.240:FF:000002">
    <property type="entry name" value="Mitochondrial import inner membrane translocase subunit TIM44"/>
    <property type="match status" value="1"/>
</dbReference>
<evidence type="ECO:0000256" key="3">
    <source>
        <dbReference type="ARBA" id="ARBA00022448"/>
    </source>
</evidence>
<proteinExistence type="inferred from homology"/>
<keyword evidence="7 13" id="KW-0653">Protein transport</keyword>
<sequence length="457" mass="51592">MLPRHLRRAVVTPAAPAQIRALLLSRQALRSVPLPLHPAVSARVSSASFHSSARRQNELPKSPFQTFVEVLKEELKKNRELQDNVKQLQGDVEKFQDSEAMKRAKEAYERARLTSSIKENPRLRAAAEELRKAGIKVGDAVGEALRTMEESDVMRAISRASAAVSSTIEKTTEPIRNTAAYKSLSDTIADALDDSGSSKHGGFEEKEARRKRRQLRLAKAGKDSMSRVKANLDAGQAMVLHKDSPRQERWNQLKESNPILRQFAELKQQYDESENPFVSSLRSVTSTIGGWFDENESAQVHRYMKAMDPTFNIGTFERELREYIVPEVVDAYLSADREALQAWCGEKTYNVLWATMEQYLKQGLVSDSKVLDIRSVEILNGKILEDEIPVYVVTFATQEILLFRNAKSGEVVVGAENRVEQCHYAAVITRIEEELDNELTGGWKVVEMGRRSARQYL</sequence>
<evidence type="ECO:0000256" key="11">
    <source>
        <dbReference type="ARBA" id="ARBA00023136"/>
    </source>
</evidence>
<protein>
    <recommendedName>
        <fullName evidence="12 13">Mitochondrial import inner membrane translocase subunit TIM44</fullName>
    </recommendedName>
</protein>
<evidence type="ECO:0000313" key="17">
    <source>
        <dbReference type="Proteomes" id="UP000230002"/>
    </source>
</evidence>
<evidence type="ECO:0000256" key="12">
    <source>
        <dbReference type="ARBA" id="ARBA00074309"/>
    </source>
</evidence>
<evidence type="ECO:0000256" key="14">
    <source>
        <dbReference type="SAM" id="Coils"/>
    </source>
</evidence>
<dbReference type="STRING" id="1077348.A0A2G8RUK4"/>
<dbReference type="GO" id="GO:0005524">
    <property type="term" value="F:ATP binding"/>
    <property type="evidence" value="ECO:0007669"/>
    <property type="project" value="UniProtKB-KW"/>
</dbReference>
<evidence type="ECO:0000256" key="4">
    <source>
        <dbReference type="ARBA" id="ARBA00022741"/>
    </source>
</evidence>
<feature type="coiled-coil region" evidence="14">
    <location>
        <begin position="68"/>
        <end position="98"/>
    </location>
</feature>
<dbReference type="PANTHER" id="PTHR10721:SF1">
    <property type="entry name" value="MITOCHONDRIAL IMPORT INNER MEMBRANE TRANSLOCASE SUBUNIT TIM44"/>
    <property type="match status" value="1"/>
</dbReference>
<dbReference type="Pfam" id="PF04280">
    <property type="entry name" value="Tim44"/>
    <property type="match status" value="1"/>
</dbReference>
<dbReference type="InterPro" id="IPR007379">
    <property type="entry name" value="Tim44-like_dom"/>
</dbReference>
<dbReference type="GO" id="GO:0005743">
    <property type="term" value="C:mitochondrial inner membrane"/>
    <property type="evidence" value="ECO:0007669"/>
    <property type="project" value="UniProtKB-SubCell"/>
</dbReference>
<dbReference type="InterPro" id="IPR039544">
    <property type="entry name" value="Tim44-like"/>
</dbReference>
<dbReference type="EMBL" id="AYKW01000056">
    <property type="protein sequence ID" value="PIL25018.1"/>
    <property type="molecule type" value="Genomic_DNA"/>
</dbReference>
<keyword evidence="8" id="KW-0809">Transit peptide</keyword>
<dbReference type="SMART" id="SM00978">
    <property type="entry name" value="Tim44"/>
    <property type="match status" value="1"/>
</dbReference>
<dbReference type="Gene3D" id="3.10.450.240">
    <property type="match status" value="1"/>
</dbReference>
<keyword evidence="14" id="KW-0175">Coiled coil</keyword>
<name>A0A2G8RUK4_9APHY</name>
<comment type="function">
    <text evidence="13">Essential component of the PAM complex, a complex required for the translocation of transit peptide-containing proteins from the inner membrane into the mitochondrial matrix in an ATP-dependent manner.</text>
</comment>
<evidence type="ECO:0000256" key="8">
    <source>
        <dbReference type="ARBA" id="ARBA00022946"/>
    </source>
</evidence>
<keyword evidence="4" id="KW-0547">Nucleotide-binding</keyword>
<evidence type="ECO:0000256" key="6">
    <source>
        <dbReference type="ARBA" id="ARBA00022840"/>
    </source>
</evidence>
<gene>
    <name evidence="16" type="ORF">GSI_12906</name>
</gene>
<evidence type="ECO:0000256" key="9">
    <source>
        <dbReference type="ARBA" id="ARBA00023010"/>
    </source>
</evidence>
<comment type="similarity">
    <text evidence="2 13">Belongs to the Tim44 family.</text>
</comment>
<dbReference type="InterPro" id="IPR017303">
    <property type="entry name" value="Tim44"/>
</dbReference>
<dbReference type="InterPro" id="IPR032710">
    <property type="entry name" value="NTF2-like_dom_sf"/>
</dbReference>
<evidence type="ECO:0000313" key="16">
    <source>
        <dbReference type="EMBL" id="PIL25018.1"/>
    </source>
</evidence>
<keyword evidence="5 13" id="KW-0999">Mitochondrion inner membrane</keyword>
<dbReference type="PIRSF" id="PIRSF037871">
    <property type="entry name" value="TIM44"/>
    <property type="match status" value="1"/>
</dbReference>
<evidence type="ECO:0000256" key="2">
    <source>
        <dbReference type="ARBA" id="ARBA00009597"/>
    </source>
</evidence>
<dbReference type="GO" id="GO:0051087">
    <property type="term" value="F:protein-folding chaperone binding"/>
    <property type="evidence" value="ECO:0007669"/>
    <property type="project" value="InterPro"/>
</dbReference>
<evidence type="ECO:0000256" key="7">
    <source>
        <dbReference type="ARBA" id="ARBA00022927"/>
    </source>
</evidence>
<dbReference type="AlphaFoldDB" id="A0A2G8RUK4"/>
<evidence type="ECO:0000256" key="5">
    <source>
        <dbReference type="ARBA" id="ARBA00022792"/>
    </source>
</evidence>
<evidence type="ECO:0000259" key="15">
    <source>
        <dbReference type="SMART" id="SM00978"/>
    </source>
</evidence>
<dbReference type="OrthoDB" id="10265990at2759"/>
<keyword evidence="11 13" id="KW-0472">Membrane</keyword>
<comment type="subcellular location">
    <subcellularLocation>
        <location evidence="1">Mitochondrion inner membrane</location>
        <topology evidence="1">Peripheral membrane protein</topology>
    </subcellularLocation>
</comment>
<dbReference type="GO" id="GO:0030150">
    <property type="term" value="P:protein import into mitochondrial matrix"/>
    <property type="evidence" value="ECO:0007669"/>
    <property type="project" value="InterPro"/>
</dbReference>
<feature type="domain" description="Tim44-like" evidence="15">
    <location>
        <begin position="297"/>
        <end position="450"/>
    </location>
</feature>
<evidence type="ECO:0000256" key="13">
    <source>
        <dbReference type="PIRNR" id="PIRNR037871"/>
    </source>
</evidence>
<keyword evidence="6" id="KW-0067">ATP-binding</keyword>
<accession>A0A2G8RUK4</accession>
<reference evidence="16 17" key="1">
    <citation type="journal article" date="2015" name="Sci. Rep.">
        <title>Chromosome-level genome map provides insights into diverse defense mechanisms in the medicinal fungus Ganoderma sinense.</title>
        <authorList>
            <person name="Zhu Y."/>
            <person name="Xu J."/>
            <person name="Sun C."/>
            <person name="Zhou S."/>
            <person name="Xu H."/>
            <person name="Nelson D.R."/>
            <person name="Qian J."/>
            <person name="Song J."/>
            <person name="Luo H."/>
            <person name="Xiang L."/>
            <person name="Li Y."/>
            <person name="Xu Z."/>
            <person name="Ji A."/>
            <person name="Wang L."/>
            <person name="Lu S."/>
            <person name="Hayward A."/>
            <person name="Sun W."/>
            <person name="Li X."/>
            <person name="Schwartz D.C."/>
            <person name="Wang Y."/>
            <person name="Chen S."/>
        </authorList>
    </citation>
    <scope>NUCLEOTIDE SEQUENCE [LARGE SCALE GENOMIC DNA]</scope>
    <source>
        <strain evidence="16 17">ZZ0214-1</strain>
    </source>
</reference>
<comment type="caution">
    <text evidence="16">The sequence shown here is derived from an EMBL/GenBank/DDBJ whole genome shotgun (WGS) entry which is preliminary data.</text>
</comment>
<evidence type="ECO:0000256" key="1">
    <source>
        <dbReference type="ARBA" id="ARBA00004637"/>
    </source>
</evidence>